<feature type="compositionally biased region" description="Low complexity" evidence="2">
    <location>
        <begin position="277"/>
        <end position="289"/>
    </location>
</feature>
<sequence length="317" mass="31704">MEVRSEQGFMASRDSSSFNVSLQTSPLQPQPLEMQSMRLAYTADGTAIYKPISSSSPAPQPPPTYLGGGGGSIATGDGSTASTAVPPHGLNINVGEPVKKKRGRPRKYGPDGLALTSLATAASVSSSSPPAGAGHLAPSGSADATKKPKGRPPGSSKKQQMGALANGAISNVTLRQPATSGGTVTYEGRFEILSLSGSFLLSESGGQRSRTGGLSVSLAGPDGRVLGGGVAGLLMAASPVQVVVGSFIPVVKKESKQINPIDPASAKAAPGGMTRASSPPSRGSLSESSGGPGSPLNQSSGACNNSNQLGLANILWK</sequence>
<keyword evidence="5" id="KW-1185">Reference proteome</keyword>
<keyword evidence="1" id="KW-0805">Transcription regulation</keyword>
<feature type="region of interest" description="Disordered" evidence="2">
    <location>
        <begin position="51"/>
        <end position="112"/>
    </location>
</feature>
<dbReference type="Pfam" id="PF03479">
    <property type="entry name" value="PCC"/>
    <property type="match status" value="1"/>
</dbReference>
<dbReference type="GO" id="GO:0005634">
    <property type="term" value="C:nucleus"/>
    <property type="evidence" value="ECO:0007669"/>
    <property type="project" value="UniProtKB-SubCell"/>
</dbReference>
<feature type="compositionally biased region" description="Low complexity" evidence="2">
    <location>
        <begin position="74"/>
        <end position="84"/>
    </location>
</feature>
<dbReference type="InterPro" id="IPR039605">
    <property type="entry name" value="AHL"/>
</dbReference>
<evidence type="ECO:0000313" key="4">
    <source>
        <dbReference type="EMBL" id="URE03360.1"/>
    </source>
</evidence>
<dbReference type="OrthoDB" id="1750003at2759"/>
<feature type="region of interest" description="Disordered" evidence="2">
    <location>
        <begin position="124"/>
        <end position="162"/>
    </location>
</feature>
<feature type="domain" description="PPC" evidence="3">
    <location>
        <begin position="119"/>
        <end position="270"/>
    </location>
</feature>
<dbReference type="PANTHER" id="PTHR31500:SF57">
    <property type="entry name" value="AT-HOOK MOTIF NUCLEAR-LOCALIZED PROTEIN 10"/>
    <property type="match status" value="1"/>
</dbReference>
<dbReference type="PANTHER" id="PTHR31500">
    <property type="entry name" value="AT-HOOK MOTIF NUCLEAR-LOCALIZED PROTEIN 9"/>
    <property type="match status" value="1"/>
</dbReference>
<evidence type="ECO:0000256" key="1">
    <source>
        <dbReference type="RuleBase" id="RU367031"/>
    </source>
</evidence>
<keyword evidence="1" id="KW-0238">DNA-binding</keyword>
<dbReference type="GO" id="GO:0003680">
    <property type="term" value="F:minor groove of adenine-thymine-rich DNA binding"/>
    <property type="evidence" value="ECO:0007669"/>
    <property type="project" value="UniProtKB-UniRule"/>
</dbReference>
<reference evidence="4" key="1">
    <citation type="submission" date="2022-05" db="EMBL/GenBank/DDBJ databases">
        <title>The Musa troglodytarum L. genome provides insights into the mechanism of non-climacteric behaviour and enrichment of carotenoids.</title>
        <authorList>
            <person name="Wang J."/>
        </authorList>
    </citation>
    <scope>NUCLEOTIDE SEQUENCE</scope>
    <source>
        <tissue evidence="4">Leaf</tissue>
    </source>
</reference>
<feature type="region of interest" description="Disordered" evidence="2">
    <location>
        <begin position="261"/>
        <end position="306"/>
    </location>
</feature>
<evidence type="ECO:0000259" key="3">
    <source>
        <dbReference type="PROSITE" id="PS51742"/>
    </source>
</evidence>
<comment type="function">
    <text evidence="1">Transcription factor that specifically binds AT-rich DNA sequences related to the nuclear matrix attachment regions (MARs).</text>
</comment>
<dbReference type="Gene3D" id="3.30.1330.80">
    <property type="entry name" value="Hypothetical protein, similar to alpha- acetolactate decarboxylase, domain 2"/>
    <property type="match status" value="1"/>
</dbReference>
<dbReference type="CDD" id="cd11378">
    <property type="entry name" value="DUF296"/>
    <property type="match status" value="1"/>
</dbReference>
<feature type="compositionally biased region" description="Low complexity" evidence="2">
    <location>
        <begin position="124"/>
        <end position="142"/>
    </location>
</feature>
<proteinExistence type="predicted"/>
<comment type="domain">
    <text evidence="1">The PPC domain mediates interactions between AHL proteins.</text>
</comment>
<feature type="region of interest" description="Disordered" evidence="2">
    <location>
        <begin position="1"/>
        <end position="30"/>
    </location>
</feature>
<evidence type="ECO:0000256" key="2">
    <source>
        <dbReference type="SAM" id="MobiDB-lite"/>
    </source>
</evidence>
<evidence type="ECO:0000313" key="5">
    <source>
        <dbReference type="Proteomes" id="UP001055439"/>
    </source>
</evidence>
<dbReference type="EMBL" id="CP097507">
    <property type="protein sequence ID" value="URE03360.1"/>
    <property type="molecule type" value="Genomic_DNA"/>
</dbReference>
<organism evidence="4 5">
    <name type="scientific">Musa troglodytarum</name>
    <name type="common">fe'i banana</name>
    <dbReference type="NCBI Taxonomy" id="320322"/>
    <lineage>
        <taxon>Eukaryota</taxon>
        <taxon>Viridiplantae</taxon>
        <taxon>Streptophyta</taxon>
        <taxon>Embryophyta</taxon>
        <taxon>Tracheophyta</taxon>
        <taxon>Spermatophyta</taxon>
        <taxon>Magnoliopsida</taxon>
        <taxon>Liliopsida</taxon>
        <taxon>Zingiberales</taxon>
        <taxon>Musaceae</taxon>
        <taxon>Musa</taxon>
    </lineage>
</organism>
<comment type="subcellular location">
    <subcellularLocation>
        <location evidence="1">Nucleus</location>
    </subcellularLocation>
</comment>
<keyword evidence="1" id="KW-0539">Nucleus</keyword>
<keyword evidence="1" id="KW-0804">Transcription</keyword>
<name>A0A9E7FWR9_9LILI</name>
<dbReference type="SUPFAM" id="SSF117856">
    <property type="entry name" value="AF0104/ALDC/Ptd012-like"/>
    <property type="match status" value="1"/>
</dbReference>
<protein>
    <recommendedName>
        <fullName evidence="1">AT-hook motif nuclear-localized protein</fullName>
    </recommendedName>
</protein>
<accession>A0A9E7FWR9</accession>
<feature type="compositionally biased region" description="Polar residues" evidence="2">
    <location>
        <begin position="13"/>
        <end position="27"/>
    </location>
</feature>
<gene>
    <name evidence="4" type="ORF">MUK42_19787</name>
</gene>
<dbReference type="AlphaFoldDB" id="A0A9E7FWR9"/>
<dbReference type="InterPro" id="IPR005175">
    <property type="entry name" value="PPC_dom"/>
</dbReference>
<dbReference type="PROSITE" id="PS51742">
    <property type="entry name" value="PPC"/>
    <property type="match status" value="1"/>
</dbReference>
<feature type="compositionally biased region" description="Polar residues" evidence="2">
    <location>
        <begin position="296"/>
        <end position="306"/>
    </location>
</feature>
<dbReference type="Proteomes" id="UP001055439">
    <property type="component" value="Chromosome 5"/>
</dbReference>